<organism evidence="1 2">
    <name type="scientific">Temnothorax longispinosus</name>
    <dbReference type="NCBI Taxonomy" id="300112"/>
    <lineage>
        <taxon>Eukaryota</taxon>
        <taxon>Metazoa</taxon>
        <taxon>Ecdysozoa</taxon>
        <taxon>Arthropoda</taxon>
        <taxon>Hexapoda</taxon>
        <taxon>Insecta</taxon>
        <taxon>Pterygota</taxon>
        <taxon>Neoptera</taxon>
        <taxon>Endopterygota</taxon>
        <taxon>Hymenoptera</taxon>
        <taxon>Apocrita</taxon>
        <taxon>Aculeata</taxon>
        <taxon>Formicoidea</taxon>
        <taxon>Formicidae</taxon>
        <taxon>Myrmicinae</taxon>
        <taxon>Temnothorax</taxon>
    </lineage>
</organism>
<evidence type="ECO:0000313" key="2">
    <source>
        <dbReference type="Proteomes" id="UP000310200"/>
    </source>
</evidence>
<dbReference type="EMBL" id="QBLH01002927">
    <property type="protein sequence ID" value="TGZ46191.1"/>
    <property type="molecule type" value="Genomic_DNA"/>
</dbReference>
<dbReference type="AlphaFoldDB" id="A0A4S2KA29"/>
<protein>
    <submittedName>
        <fullName evidence="1">Uncharacterized protein</fullName>
    </submittedName>
</protein>
<comment type="caution">
    <text evidence="1">The sequence shown here is derived from an EMBL/GenBank/DDBJ whole genome shotgun (WGS) entry which is preliminary data.</text>
</comment>
<gene>
    <name evidence="1" type="ORF">DBV15_06534</name>
</gene>
<name>A0A4S2KA29_9HYME</name>
<reference evidence="1 2" key="1">
    <citation type="journal article" date="2019" name="Philos. Trans. R. Soc. Lond., B, Biol. Sci.">
        <title>Ant behaviour and brain gene expression of defending hosts depend on the ecological success of the intruding social parasite.</title>
        <authorList>
            <person name="Kaur R."/>
            <person name="Stoldt M."/>
            <person name="Jongepier E."/>
            <person name="Feldmeyer B."/>
            <person name="Menzel F."/>
            <person name="Bornberg-Bauer E."/>
            <person name="Foitzik S."/>
        </authorList>
    </citation>
    <scope>NUCLEOTIDE SEQUENCE [LARGE SCALE GENOMIC DNA]</scope>
    <source>
        <tissue evidence="1">Whole body</tissue>
    </source>
</reference>
<proteinExistence type="predicted"/>
<sequence>MGCYFGFMAMNLHELFNLIFIKNYFINTKNMRICIQITWFFHNVLKLLFVNYMCEKVSTKVSDHSLFLN</sequence>
<evidence type="ECO:0000313" key="1">
    <source>
        <dbReference type="EMBL" id="TGZ46191.1"/>
    </source>
</evidence>
<dbReference type="Proteomes" id="UP000310200">
    <property type="component" value="Unassembled WGS sequence"/>
</dbReference>
<keyword evidence="2" id="KW-1185">Reference proteome</keyword>
<accession>A0A4S2KA29</accession>